<dbReference type="PANTHER" id="PTHR12434:SF6">
    <property type="entry name" value="MEDIATOR OF RNA POLYMERASE II TRANSCRIPTION SUBUNIT 22"/>
    <property type="match status" value="1"/>
</dbReference>
<keyword evidence="7" id="KW-1185">Reference proteome</keyword>
<evidence type="ECO:0000313" key="6">
    <source>
        <dbReference type="EMBL" id="KAK7207770.1"/>
    </source>
</evidence>
<evidence type="ECO:0000256" key="5">
    <source>
        <dbReference type="ARBA" id="ARBA00023242"/>
    </source>
</evidence>
<sequence>MSSQNAQRAQTINQRITEATGQVITEYHEIVHLAPVASKDKVASAMETYQIEGHAASMVRAIEDLLMLSRSLKEAWILSQVSSTLENHTSS</sequence>
<keyword evidence="4" id="KW-0804">Transcription</keyword>
<dbReference type="PANTHER" id="PTHR12434">
    <property type="entry name" value="MEDIATOR OF RNA POLYMERASE II TRANSCRIPTION SUBUNIT 22"/>
    <property type="match status" value="1"/>
</dbReference>
<keyword evidence="5" id="KW-0539">Nucleus</keyword>
<name>A0ABR1FD38_9ASCO</name>
<dbReference type="InterPro" id="IPR009332">
    <property type="entry name" value="Med22"/>
</dbReference>
<evidence type="ECO:0000256" key="2">
    <source>
        <dbReference type="ARBA" id="ARBA00005942"/>
    </source>
</evidence>
<keyword evidence="3" id="KW-0805">Transcription regulation</keyword>
<evidence type="ECO:0000256" key="3">
    <source>
        <dbReference type="ARBA" id="ARBA00023015"/>
    </source>
</evidence>
<organism evidence="6 7">
    <name type="scientific">Myxozyma melibiosi</name>
    <dbReference type="NCBI Taxonomy" id="54550"/>
    <lineage>
        <taxon>Eukaryota</taxon>
        <taxon>Fungi</taxon>
        <taxon>Dikarya</taxon>
        <taxon>Ascomycota</taxon>
        <taxon>Saccharomycotina</taxon>
        <taxon>Lipomycetes</taxon>
        <taxon>Lipomycetales</taxon>
        <taxon>Lipomycetaceae</taxon>
        <taxon>Myxozyma</taxon>
    </lineage>
</organism>
<accession>A0ABR1FD38</accession>
<dbReference type="Pfam" id="PF06179">
    <property type="entry name" value="Med22"/>
    <property type="match status" value="1"/>
</dbReference>
<comment type="subcellular location">
    <subcellularLocation>
        <location evidence="1">Nucleus</location>
    </subcellularLocation>
</comment>
<dbReference type="EMBL" id="JBBJBU010000001">
    <property type="protein sequence ID" value="KAK7207770.1"/>
    <property type="molecule type" value="Genomic_DNA"/>
</dbReference>
<dbReference type="RefSeq" id="XP_064770803.1">
    <property type="nucleotide sequence ID" value="XM_064911607.1"/>
</dbReference>
<protein>
    <submittedName>
        <fullName evidence="6">Mediator complex, subunit Med22</fullName>
    </submittedName>
</protein>
<dbReference type="Proteomes" id="UP001498771">
    <property type="component" value="Unassembled WGS sequence"/>
</dbReference>
<gene>
    <name evidence="6" type="ORF">BZA70DRAFT_272174</name>
</gene>
<proteinExistence type="inferred from homology"/>
<comment type="similarity">
    <text evidence="2">Belongs to the Mediator complex subunit 22 family.</text>
</comment>
<dbReference type="GeneID" id="90037119"/>
<evidence type="ECO:0000313" key="7">
    <source>
        <dbReference type="Proteomes" id="UP001498771"/>
    </source>
</evidence>
<evidence type="ECO:0000256" key="1">
    <source>
        <dbReference type="ARBA" id="ARBA00004123"/>
    </source>
</evidence>
<comment type="caution">
    <text evidence="6">The sequence shown here is derived from an EMBL/GenBank/DDBJ whole genome shotgun (WGS) entry which is preliminary data.</text>
</comment>
<dbReference type="Gene3D" id="6.10.280.160">
    <property type="entry name" value="Mediator of RNA polymerase II transcription subunit 22"/>
    <property type="match status" value="1"/>
</dbReference>
<evidence type="ECO:0000256" key="4">
    <source>
        <dbReference type="ARBA" id="ARBA00023163"/>
    </source>
</evidence>
<reference evidence="6 7" key="1">
    <citation type="submission" date="2024-03" db="EMBL/GenBank/DDBJ databases">
        <title>Genome-scale model development and genomic sequencing of the oleaginous clade Lipomyces.</title>
        <authorList>
            <consortium name="Lawrence Berkeley National Laboratory"/>
            <person name="Czajka J.J."/>
            <person name="Han Y."/>
            <person name="Kim J."/>
            <person name="Mondo S.J."/>
            <person name="Hofstad B.A."/>
            <person name="Robles A."/>
            <person name="Haridas S."/>
            <person name="Riley R."/>
            <person name="LaButti K."/>
            <person name="Pangilinan J."/>
            <person name="Andreopoulos W."/>
            <person name="Lipzen A."/>
            <person name="Yan J."/>
            <person name="Wang M."/>
            <person name="Ng V."/>
            <person name="Grigoriev I.V."/>
            <person name="Spatafora J.W."/>
            <person name="Magnuson J.K."/>
            <person name="Baker S.E."/>
            <person name="Pomraning K.R."/>
        </authorList>
    </citation>
    <scope>NUCLEOTIDE SEQUENCE [LARGE SCALE GENOMIC DNA]</scope>
    <source>
        <strain evidence="6 7">Phaff 52-87</strain>
    </source>
</reference>